<dbReference type="CDD" id="cd03255">
    <property type="entry name" value="ABC_MJ0796_LolCDE_FtsE"/>
    <property type="match status" value="1"/>
</dbReference>
<dbReference type="InterPro" id="IPR015854">
    <property type="entry name" value="ABC_transpr_LolD-like"/>
</dbReference>
<keyword evidence="4" id="KW-0547">Nucleotide-binding</keyword>
<proteinExistence type="predicted"/>
<dbReference type="RefSeq" id="WP_115533314.1">
    <property type="nucleotide sequence ID" value="NZ_QRGA01000005.1"/>
</dbReference>
<dbReference type="GO" id="GO:0005524">
    <property type="term" value="F:ATP binding"/>
    <property type="evidence" value="ECO:0007669"/>
    <property type="project" value="UniProtKB-KW"/>
</dbReference>
<evidence type="ECO:0000259" key="6">
    <source>
        <dbReference type="PROSITE" id="PS50893"/>
    </source>
</evidence>
<keyword evidence="2" id="KW-1003">Cell membrane</keyword>
<evidence type="ECO:0000256" key="5">
    <source>
        <dbReference type="ARBA" id="ARBA00022840"/>
    </source>
</evidence>
<dbReference type="PANTHER" id="PTHR24220">
    <property type="entry name" value="IMPORT ATP-BINDING PROTEIN"/>
    <property type="match status" value="1"/>
</dbReference>
<evidence type="ECO:0000256" key="2">
    <source>
        <dbReference type="ARBA" id="ARBA00022475"/>
    </source>
</evidence>
<comment type="caution">
    <text evidence="7">The sequence shown here is derived from an EMBL/GenBank/DDBJ whole genome shotgun (WGS) entry which is preliminary data.</text>
</comment>
<dbReference type="InterPro" id="IPR027417">
    <property type="entry name" value="P-loop_NTPase"/>
</dbReference>
<dbReference type="Proteomes" id="UP000256838">
    <property type="component" value="Unassembled WGS sequence"/>
</dbReference>
<evidence type="ECO:0000256" key="3">
    <source>
        <dbReference type="ARBA" id="ARBA00022519"/>
    </source>
</evidence>
<dbReference type="GO" id="GO:0016887">
    <property type="term" value="F:ATP hydrolysis activity"/>
    <property type="evidence" value="ECO:0007669"/>
    <property type="project" value="InterPro"/>
</dbReference>
<dbReference type="SUPFAM" id="SSF52540">
    <property type="entry name" value="P-loop containing nucleoside triphosphate hydrolases"/>
    <property type="match status" value="1"/>
</dbReference>
<keyword evidence="8" id="KW-1185">Reference proteome</keyword>
<keyword evidence="1" id="KW-0813">Transport</keyword>
<protein>
    <submittedName>
        <fullName evidence="7">ABC transporter ATP-binding protein</fullName>
    </submittedName>
</protein>
<dbReference type="Pfam" id="PF00005">
    <property type="entry name" value="ABC_tran"/>
    <property type="match status" value="1"/>
</dbReference>
<dbReference type="SMART" id="SM00382">
    <property type="entry name" value="AAA"/>
    <property type="match status" value="1"/>
</dbReference>
<keyword evidence="3" id="KW-0997">Cell inner membrane</keyword>
<name>A0A3D8K268_9BURK</name>
<dbReference type="InterPro" id="IPR003593">
    <property type="entry name" value="AAA+_ATPase"/>
</dbReference>
<dbReference type="GO" id="GO:0005886">
    <property type="term" value="C:plasma membrane"/>
    <property type="evidence" value="ECO:0007669"/>
    <property type="project" value="TreeGrafter"/>
</dbReference>
<keyword evidence="3" id="KW-0472">Membrane</keyword>
<accession>A0A3D8K268</accession>
<feature type="domain" description="ABC transporter" evidence="6">
    <location>
        <begin position="6"/>
        <end position="231"/>
    </location>
</feature>
<reference evidence="7 8" key="1">
    <citation type="submission" date="2018-08" db="EMBL/GenBank/DDBJ databases">
        <title>Paraburkholderia sp. DHOM06 isolated from forest soil.</title>
        <authorList>
            <person name="Gao Z.-H."/>
            <person name="Qiu L.-H."/>
        </authorList>
    </citation>
    <scope>NUCLEOTIDE SEQUENCE [LARGE SCALE GENOMIC DNA]</scope>
    <source>
        <strain evidence="7 8">DHOM06</strain>
    </source>
</reference>
<dbReference type="Gene3D" id="3.40.50.300">
    <property type="entry name" value="P-loop containing nucleotide triphosphate hydrolases"/>
    <property type="match status" value="1"/>
</dbReference>
<dbReference type="InterPro" id="IPR017911">
    <property type="entry name" value="MacB-like_ATP-bd"/>
</dbReference>
<dbReference type="PANTHER" id="PTHR24220:SF659">
    <property type="entry name" value="TRANSPORTER, PUTATIVE-RELATED"/>
    <property type="match status" value="1"/>
</dbReference>
<dbReference type="OrthoDB" id="4814201at2"/>
<evidence type="ECO:0000256" key="4">
    <source>
        <dbReference type="ARBA" id="ARBA00022741"/>
    </source>
</evidence>
<gene>
    <name evidence="7" type="ORF">DWV00_09535</name>
</gene>
<dbReference type="PROSITE" id="PS00211">
    <property type="entry name" value="ABC_TRANSPORTER_1"/>
    <property type="match status" value="1"/>
</dbReference>
<evidence type="ECO:0000313" key="8">
    <source>
        <dbReference type="Proteomes" id="UP000256838"/>
    </source>
</evidence>
<dbReference type="PROSITE" id="PS50893">
    <property type="entry name" value="ABC_TRANSPORTER_2"/>
    <property type="match status" value="1"/>
</dbReference>
<dbReference type="InterPro" id="IPR017871">
    <property type="entry name" value="ABC_transporter-like_CS"/>
</dbReference>
<evidence type="ECO:0000313" key="7">
    <source>
        <dbReference type="EMBL" id="RDU99339.1"/>
    </source>
</evidence>
<dbReference type="EMBL" id="QRGA01000005">
    <property type="protein sequence ID" value="RDU99339.1"/>
    <property type="molecule type" value="Genomic_DNA"/>
</dbReference>
<sequence>MTDVAIDAKALNKWFGEGEARTVALKDVSFQAKFGEMLMIVGPSGSGKTTLLSVISGVLRPDSGDVTVAGTDLWKQSGDTIAEFRLNRIGFVFQDYHLFPRLTTAENVAIPLILKRRDWDDAMSEALKYLDIVGLKKRAELPPVKLSGGEQQRVAIARAMVSQPDILIFDEPTASLDGDTGRAIIDFVAHQVLNDKRCIVIVTHDARIFDYADRVVHMEDGQLKSIDTGGAS</sequence>
<keyword evidence="5 7" id="KW-0067">ATP-binding</keyword>
<dbReference type="GO" id="GO:0022857">
    <property type="term" value="F:transmembrane transporter activity"/>
    <property type="evidence" value="ECO:0007669"/>
    <property type="project" value="TreeGrafter"/>
</dbReference>
<dbReference type="InterPro" id="IPR003439">
    <property type="entry name" value="ABC_transporter-like_ATP-bd"/>
</dbReference>
<evidence type="ECO:0000256" key="1">
    <source>
        <dbReference type="ARBA" id="ARBA00022448"/>
    </source>
</evidence>
<dbReference type="AlphaFoldDB" id="A0A3D8K268"/>
<organism evidence="7 8">
    <name type="scientific">Trinickia dinghuensis</name>
    <dbReference type="NCBI Taxonomy" id="2291023"/>
    <lineage>
        <taxon>Bacteria</taxon>
        <taxon>Pseudomonadati</taxon>
        <taxon>Pseudomonadota</taxon>
        <taxon>Betaproteobacteria</taxon>
        <taxon>Burkholderiales</taxon>
        <taxon>Burkholderiaceae</taxon>
        <taxon>Trinickia</taxon>
    </lineage>
</organism>